<feature type="region of interest" description="Disordered" evidence="1">
    <location>
        <begin position="43"/>
        <end position="113"/>
    </location>
</feature>
<feature type="region of interest" description="Disordered" evidence="1">
    <location>
        <begin position="1"/>
        <end position="24"/>
    </location>
</feature>
<accession>A0A6J4RGI6</accession>
<protein>
    <submittedName>
        <fullName evidence="2">Uncharacterized protein</fullName>
    </submittedName>
</protein>
<sequence length="148" mass="16065">GLAPRAGRRVLDLRGGPGRVLHGAPLRRLRVPQHPSVPQALRRLAHRHPPAAARAPRPRALDGRPAHDAGHDNGLDLPRLARLRPDPPLRHEERGLPAGRGTPGTVPGGGLLLQRDRHLHPGLRRHHPDGRALPGPGRLRGACRLRVL</sequence>
<dbReference type="AlphaFoldDB" id="A0A6J4RGI6"/>
<feature type="compositionally biased region" description="Basic and acidic residues" evidence="1">
    <location>
        <begin position="59"/>
        <end position="74"/>
    </location>
</feature>
<evidence type="ECO:0000256" key="1">
    <source>
        <dbReference type="SAM" id="MobiDB-lite"/>
    </source>
</evidence>
<reference evidence="2" key="1">
    <citation type="submission" date="2020-02" db="EMBL/GenBank/DDBJ databases">
        <authorList>
            <person name="Meier V. D."/>
        </authorList>
    </citation>
    <scope>NUCLEOTIDE SEQUENCE</scope>
    <source>
        <strain evidence="2">AVDCRST_MAG02</strain>
    </source>
</reference>
<feature type="compositionally biased region" description="Basic and acidic residues" evidence="1">
    <location>
        <begin position="83"/>
        <end position="95"/>
    </location>
</feature>
<organism evidence="2">
    <name type="scientific">uncultured Rubrobacteraceae bacterium</name>
    <dbReference type="NCBI Taxonomy" id="349277"/>
    <lineage>
        <taxon>Bacteria</taxon>
        <taxon>Bacillati</taxon>
        <taxon>Actinomycetota</taxon>
        <taxon>Rubrobacteria</taxon>
        <taxon>Rubrobacterales</taxon>
        <taxon>Rubrobacteraceae</taxon>
        <taxon>environmental samples</taxon>
    </lineage>
</organism>
<feature type="non-terminal residue" evidence="2">
    <location>
        <position position="1"/>
    </location>
</feature>
<gene>
    <name evidence="2" type="ORF">AVDCRST_MAG02-3555</name>
</gene>
<feature type="non-terminal residue" evidence="2">
    <location>
        <position position="148"/>
    </location>
</feature>
<evidence type="ECO:0000313" key="2">
    <source>
        <dbReference type="EMBL" id="CAA9465285.1"/>
    </source>
</evidence>
<dbReference type="EMBL" id="CADCVH010000094">
    <property type="protein sequence ID" value="CAA9465285.1"/>
    <property type="molecule type" value="Genomic_DNA"/>
</dbReference>
<name>A0A6J4RGI6_9ACTN</name>
<proteinExistence type="predicted"/>